<keyword evidence="3" id="KW-1185">Reference proteome</keyword>
<feature type="compositionally biased region" description="Basic and acidic residues" evidence="1">
    <location>
        <begin position="34"/>
        <end position="43"/>
    </location>
</feature>
<feature type="compositionally biased region" description="Polar residues" evidence="1">
    <location>
        <begin position="395"/>
        <end position="406"/>
    </location>
</feature>
<sequence>MKGRGKREIPEKTRRPPVSSGVTGEFHPQVGKDGPPRDRDGKRTHSGGKIRLLHRHDSRMRKSRVSQPGIEPGSPWCLASMESYEIFYSNGVNMESYEIFYSHGANMESYEIFYSNGANMESYEIFYSNGANMESYEIFYSNGANMESYEIFYSNGANMESYEIFYSNGANMESYEIFYSNGVNMESYEIFYSNGANMESYEIFYSNGANMESYEIFYSNGVNMESYEIFYSNGVTRIHNDNSQYNATYDIDHCSLCYALAPQGCEKVDNERSTDQNLKREQENPLVEAEKDSNPKNRKDDGALDAHDSIAFVAIALFGLKRGRKLQAEAGFGEADCGSCDPSPTSYEACSYGVSHSVNTVSDGGLPAYVRKTRVDGFRASPHPSLAEDCRARPSRSSVGDSQLQPPSHPDPIVRTRARDLGFESRVSGWLYNNGTLRADEDETRWVCSSIGMQRRGEREIPEKTRRPAPSSGTIPTCESSGANPPGILSGSLWWDTNVE</sequence>
<feature type="compositionally biased region" description="Basic residues" evidence="1">
    <location>
        <begin position="44"/>
        <end position="64"/>
    </location>
</feature>
<evidence type="ECO:0000256" key="1">
    <source>
        <dbReference type="SAM" id="MobiDB-lite"/>
    </source>
</evidence>
<feature type="region of interest" description="Disordered" evidence="1">
    <location>
        <begin position="378"/>
        <end position="414"/>
    </location>
</feature>
<protein>
    <submittedName>
        <fullName evidence="2">Uncharacterized protein</fullName>
    </submittedName>
</protein>
<feature type="region of interest" description="Disordered" evidence="1">
    <location>
        <begin position="1"/>
        <end position="68"/>
    </location>
</feature>
<feature type="compositionally biased region" description="Basic and acidic residues" evidence="1">
    <location>
        <begin position="1"/>
        <end position="14"/>
    </location>
</feature>
<name>A0ABQ9GRH3_9NEOP</name>
<evidence type="ECO:0000313" key="3">
    <source>
        <dbReference type="Proteomes" id="UP001159363"/>
    </source>
</evidence>
<reference evidence="2 3" key="1">
    <citation type="submission" date="2023-02" db="EMBL/GenBank/DDBJ databases">
        <title>LHISI_Scaffold_Assembly.</title>
        <authorList>
            <person name="Stuart O.P."/>
            <person name="Cleave R."/>
            <person name="Magrath M.J.L."/>
            <person name="Mikheyev A.S."/>
        </authorList>
    </citation>
    <scope>NUCLEOTIDE SEQUENCE [LARGE SCALE GENOMIC DNA]</scope>
    <source>
        <strain evidence="2">Daus_M_001</strain>
        <tissue evidence="2">Leg muscle</tissue>
    </source>
</reference>
<feature type="region of interest" description="Disordered" evidence="1">
    <location>
        <begin position="456"/>
        <end position="500"/>
    </location>
</feature>
<proteinExistence type="predicted"/>
<organism evidence="2 3">
    <name type="scientific">Dryococelus australis</name>
    <dbReference type="NCBI Taxonomy" id="614101"/>
    <lineage>
        <taxon>Eukaryota</taxon>
        <taxon>Metazoa</taxon>
        <taxon>Ecdysozoa</taxon>
        <taxon>Arthropoda</taxon>
        <taxon>Hexapoda</taxon>
        <taxon>Insecta</taxon>
        <taxon>Pterygota</taxon>
        <taxon>Neoptera</taxon>
        <taxon>Polyneoptera</taxon>
        <taxon>Phasmatodea</taxon>
        <taxon>Verophasmatodea</taxon>
        <taxon>Anareolatae</taxon>
        <taxon>Phasmatidae</taxon>
        <taxon>Eurycanthinae</taxon>
        <taxon>Dryococelus</taxon>
    </lineage>
</organism>
<gene>
    <name evidence="2" type="ORF">PR048_025505</name>
</gene>
<dbReference type="Proteomes" id="UP001159363">
    <property type="component" value="Chromosome 9"/>
</dbReference>
<comment type="caution">
    <text evidence="2">The sequence shown here is derived from an EMBL/GenBank/DDBJ whole genome shotgun (WGS) entry which is preliminary data.</text>
</comment>
<evidence type="ECO:0000313" key="2">
    <source>
        <dbReference type="EMBL" id="KAJ8874639.1"/>
    </source>
</evidence>
<accession>A0ABQ9GRH3</accession>
<feature type="compositionally biased region" description="Basic and acidic residues" evidence="1">
    <location>
        <begin position="456"/>
        <end position="466"/>
    </location>
</feature>
<feature type="compositionally biased region" description="Polar residues" evidence="1">
    <location>
        <begin position="471"/>
        <end position="483"/>
    </location>
</feature>
<feature type="region of interest" description="Disordered" evidence="1">
    <location>
        <begin position="270"/>
        <end position="303"/>
    </location>
</feature>
<dbReference type="EMBL" id="JARBHB010000010">
    <property type="protein sequence ID" value="KAJ8874639.1"/>
    <property type="molecule type" value="Genomic_DNA"/>
</dbReference>